<gene>
    <name evidence="2" type="ORF">ACFSUE_08380</name>
</gene>
<comment type="caution">
    <text evidence="2">The sequence shown here is derived from an EMBL/GenBank/DDBJ whole genome shotgun (WGS) entry which is preliminary data.</text>
</comment>
<sequence>MKKRFIIVGLVCVLAAILIIKIFTSFDILAKVNQQIRVKNHLQSFKLTEAKIDYHVAIRKSSKPYDYVSITGSVPSFVKNEFEQLRPNSSILSLNLYTSKNLIYAGSKATQITLYVRDQSVLKEVALNGKRLSTTKKAFDMPSVGDRE</sequence>
<protein>
    <submittedName>
        <fullName evidence="2">Uncharacterized protein</fullName>
    </submittedName>
</protein>
<dbReference type="Proteomes" id="UP001597399">
    <property type="component" value="Unassembled WGS sequence"/>
</dbReference>
<keyword evidence="1" id="KW-0812">Transmembrane</keyword>
<organism evidence="2 3">
    <name type="scientific">Sporolactobacillus shoreicorticis</name>
    <dbReference type="NCBI Taxonomy" id="1923877"/>
    <lineage>
        <taxon>Bacteria</taxon>
        <taxon>Bacillati</taxon>
        <taxon>Bacillota</taxon>
        <taxon>Bacilli</taxon>
        <taxon>Bacillales</taxon>
        <taxon>Sporolactobacillaceae</taxon>
        <taxon>Sporolactobacillus</taxon>
    </lineage>
</organism>
<keyword evidence="1" id="KW-0472">Membrane</keyword>
<name>A0ABW5S1J4_9BACL</name>
<proteinExistence type="predicted"/>
<reference evidence="3" key="1">
    <citation type="journal article" date="2019" name="Int. J. Syst. Evol. Microbiol.">
        <title>The Global Catalogue of Microorganisms (GCM) 10K type strain sequencing project: providing services to taxonomists for standard genome sequencing and annotation.</title>
        <authorList>
            <consortium name="The Broad Institute Genomics Platform"/>
            <consortium name="The Broad Institute Genome Sequencing Center for Infectious Disease"/>
            <person name="Wu L."/>
            <person name="Ma J."/>
        </authorList>
    </citation>
    <scope>NUCLEOTIDE SEQUENCE [LARGE SCALE GENOMIC DNA]</scope>
    <source>
        <strain evidence="3">TISTR 2466</strain>
    </source>
</reference>
<dbReference type="RefSeq" id="WP_253062400.1">
    <property type="nucleotide sequence ID" value="NZ_JAMXWM010000013.1"/>
</dbReference>
<dbReference type="EMBL" id="JBHUMQ010000018">
    <property type="protein sequence ID" value="MFD2693641.1"/>
    <property type="molecule type" value="Genomic_DNA"/>
</dbReference>
<keyword evidence="1" id="KW-1133">Transmembrane helix</keyword>
<evidence type="ECO:0000313" key="3">
    <source>
        <dbReference type="Proteomes" id="UP001597399"/>
    </source>
</evidence>
<feature type="transmembrane region" description="Helical" evidence="1">
    <location>
        <begin position="6"/>
        <end position="30"/>
    </location>
</feature>
<accession>A0ABW5S1J4</accession>
<evidence type="ECO:0000256" key="1">
    <source>
        <dbReference type="SAM" id="Phobius"/>
    </source>
</evidence>
<evidence type="ECO:0000313" key="2">
    <source>
        <dbReference type="EMBL" id="MFD2693641.1"/>
    </source>
</evidence>
<keyword evidence="3" id="KW-1185">Reference proteome</keyword>